<dbReference type="InterPro" id="IPR011008">
    <property type="entry name" value="Dimeric_a/b-barrel"/>
</dbReference>
<dbReference type="BioCyc" id="PMAR59922:G1G80-1573-MONOMER"/>
<gene>
    <name evidence="3" type="ordered locus">P9303_18181</name>
</gene>
<evidence type="ECO:0000313" key="3">
    <source>
        <dbReference type="EMBL" id="ABM78560.1"/>
    </source>
</evidence>
<dbReference type="NCBIfam" id="NF009506">
    <property type="entry name" value="PRK12864.1"/>
    <property type="match status" value="1"/>
</dbReference>
<name>A2CAQ0_PROM3</name>
<evidence type="ECO:0000259" key="2">
    <source>
        <dbReference type="Pfam" id="PF03795"/>
    </source>
</evidence>
<proteinExistence type="inferred from homology"/>
<dbReference type="InterPro" id="IPR005545">
    <property type="entry name" value="YCII"/>
</dbReference>
<dbReference type="AlphaFoldDB" id="A2CAQ0"/>
<organism evidence="3 4">
    <name type="scientific">Prochlorococcus marinus (strain MIT 9303)</name>
    <dbReference type="NCBI Taxonomy" id="59922"/>
    <lineage>
        <taxon>Bacteria</taxon>
        <taxon>Bacillati</taxon>
        <taxon>Cyanobacteriota</taxon>
        <taxon>Cyanophyceae</taxon>
        <taxon>Synechococcales</taxon>
        <taxon>Prochlorococcaceae</taxon>
        <taxon>Prochlorococcus</taxon>
    </lineage>
</organism>
<dbReference type="EMBL" id="CP000554">
    <property type="protein sequence ID" value="ABM78560.1"/>
    <property type="molecule type" value="Genomic_DNA"/>
</dbReference>
<evidence type="ECO:0000313" key="4">
    <source>
        <dbReference type="Proteomes" id="UP000002274"/>
    </source>
</evidence>
<reference evidence="3 4" key="1">
    <citation type="journal article" date="2007" name="PLoS Genet.">
        <title>Patterns and implications of gene gain and loss in the evolution of Prochlorococcus.</title>
        <authorList>
            <person name="Kettler G.C."/>
            <person name="Martiny A.C."/>
            <person name="Huang K."/>
            <person name="Zucker J."/>
            <person name="Coleman M.L."/>
            <person name="Rodrigue S."/>
            <person name="Chen F."/>
            <person name="Lapidus A."/>
            <person name="Ferriera S."/>
            <person name="Johnson J."/>
            <person name="Steglich C."/>
            <person name="Church G.M."/>
            <person name="Richardson P."/>
            <person name="Chisholm S.W."/>
        </authorList>
    </citation>
    <scope>NUCLEOTIDE SEQUENCE [LARGE SCALE GENOMIC DNA]</scope>
    <source>
        <strain evidence="3 4">MIT 9303</strain>
    </source>
</reference>
<accession>A2CAQ0</accession>
<dbReference type="Gene3D" id="3.30.70.1060">
    <property type="entry name" value="Dimeric alpha+beta barrel"/>
    <property type="match status" value="1"/>
</dbReference>
<sequence>MARFVLWGTYCENALEKRSPFREEHLNRLTTLKKQGILITLGPTEGSTHVFGIFEAASLDVVRKLLEQDVYWKEGIWTSLEVYPWVQAF</sequence>
<protein>
    <submittedName>
        <fullName evidence="3">Uncharacterized protein conserved in bacteria</fullName>
    </submittedName>
</protein>
<evidence type="ECO:0000256" key="1">
    <source>
        <dbReference type="ARBA" id="ARBA00007689"/>
    </source>
</evidence>
<dbReference type="Proteomes" id="UP000002274">
    <property type="component" value="Chromosome"/>
</dbReference>
<dbReference type="HOGENOM" id="CLU_110355_5_1_3"/>
<dbReference type="PANTHER" id="PTHR33606:SF3">
    <property type="entry name" value="PROTEIN YCII"/>
    <property type="match status" value="1"/>
</dbReference>
<dbReference type="PANTHER" id="PTHR33606">
    <property type="entry name" value="PROTEIN YCII"/>
    <property type="match status" value="1"/>
</dbReference>
<feature type="domain" description="YCII-related" evidence="2">
    <location>
        <begin position="3"/>
        <end position="85"/>
    </location>
</feature>
<dbReference type="STRING" id="59922.P9303_18181"/>
<dbReference type="InterPro" id="IPR051807">
    <property type="entry name" value="Sec-metab_biosynth-assoc"/>
</dbReference>
<dbReference type="SUPFAM" id="SSF54909">
    <property type="entry name" value="Dimeric alpha+beta barrel"/>
    <property type="match status" value="1"/>
</dbReference>
<dbReference type="KEGG" id="pmf:P9303_18181"/>
<dbReference type="Pfam" id="PF03795">
    <property type="entry name" value="YCII"/>
    <property type="match status" value="1"/>
</dbReference>
<dbReference type="RefSeq" id="WP_011129842.1">
    <property type="nucleotide sequence ID" value="NC_008820.1"/>
</dbReference>
<comment type="similarity">
    <text evidence="1">Belongs to the YciI family.</text>
</comment>